<dbReference type="PANTHER" id="PTHR24559">
    <property type="entry name" value="TRANSPOSON TY3-I GAG-POL POLYPROTEIN"/>
    <property type="match status" value="1"/>
</dbReference>
<comment type="caution">
    <text evidence="4">The sequence shown here is derived from an EMBL/GenBank/DDBJ whole genome shotgun (WGS) entry which is preliminary data.</text>
</comment>
<dbReference type="Gene3D" id="3.30.70.270">
    <property type="match status" value="1"/>
</dbReference>
<evidence type="ECO:0000313" key="4">
    <source>
        <dbReference type="EMBL" id="GJS75449.1"/>
    </source>
</evidence>
<dbReference type="InterPro" id="IPR000477">
    <property type="entry name" value="RT_dom"/>
</dbReference>
<reference evidence="4" key="1">
    <citation type="journal article" date="2022" name="Int. J. Mol. Sci.">
        <title>Draft Genome of Tanacetum Coccineum: Genomic Comparison of Closely Related Tanacetum-Family Plants.</title>
        <authorList>
            <person name="Yamashiro T."/>
            <person name="Shiraishi A."/>
            <person name="Nakayama K."/>
            <person name="Satake H."/>
        </authorList>
    </citation>
    <scope>NUCLEOTIDE SEQUENCE</scope>
</reference>
<accession>A0ABQ4YCK5</accession>
<feature type="domain" description="Reverse transcriptase" evidence="3">
    <location>
        <begin position="885"/>
        <end position="949"/>
    </location>
</feature>
<dbReference type="InterPro" id="IPR043128">
    <property type="entry name" value="Rev_trsase/Diguanyl_cyclase"/>
</dbReference>
<reference evidence="4" key="2">
    <citation type="submission" date="2022-01" db="EMBL/GenBank/DDBJ databases">
        <authorList>
            <person name="Yamashiro T."/>
            <person name="Shiraishi A."/>
            <person name="Satake H."/>
            <person name="Nakayama K."/>
        </authorList>
    </citation>
    <scope>NUCLEOTIDE SEQUENCE</scope>
</reference>
<keyword evidence="1" id="KW-0175">Coiled coil</keyword>
<name>A0ABQ4YCK5_9ASTR</name>
<evidence type="ECO:0000259" key="3">
    <source>
        <dbReference type="Pfam" id="PF00078"/>
    </source>
</evidence>
<evidence type="ECO:0000313" key="5">
    <source>
        <dbReference type="Proteomes" id="UP001151760"/>
    </source>
</evidence>
<keyword evidence="4" id="KW-0808">Transferase</keyword>
<sequence>MDVKTAFLNGPLKEEVYVAQPEGPVRFKILKKHNMDNCHSIGTPLATKPKLDVDLSGEPVDQSDYRSKIGSLMYLTSSRPDLVQASLFFKLDVTETKLHCKISSSEAITRAYLHPSDTNVFTMKMEILLEPASNKLLVGIPEGQATQTVITHNAAYQADDLDAYDSDCDELNTAKVALMANLSHYGSDALAEVHNHDNVNNNMINQAVQVMPSSEQSNVVNHSETEITSDSNIIPYSQYVIESQQAAVQNSNSSAQQDALILSVIEQLKSQVVNCTKINLENKSVNDTLTAELERYKEQVKVLKEGQNVDLRSNDNVSDSSAQSVEIDRLKQTLSEHLKEKESLMQTVSLLKDDFKKEESRNIDREIALEKRIKQLDNIHVYLRGKSKRNGMRPTKQTADNPPEQKKHISPQASMTEEDAGGPRRKNKGQLMKKTRLNLGYVRRLTRSQQKKYIKDPMEIHHIKQKEGESTEAFMKRFKAKSMHVNRSPKCMRISGFMHGTTNPDLIKRLNDNIPKSVNEMMSVTTAFLRGEVAVANHSRKKAPLTWRHHEVSHKTNFDKRTNFKSQHKLGRRQDRFTPLIKTPKEILAMETVKFKAPPPMFGPAENRNKNKFCEFHGNKGHSTDECIYLRKQIEEAVKSGQLSHLIKVLKQGGNKGEHAKTAKKRDTSGKENATAIFMVRPWQQITRQKVTQSFSANQEMSFPPLTSSDGQEILIVIEAEVKGYLIYRMYVDGGSASEHSMNAQMNFVVVRSPSSYNDIIGRLGLRKIQAVPSTAHGMLKFPVKERIVTLHSNTIIPAECIMIAEASSKLPPNKPVAAERIKVAIHPEYPEQTITIEHRLNIRKGCPPIRQKRRGQAPDQNKAIQEEVAKLMDAQTMRERLVDKAFKKKIGRNLEVYVDDLVIKSHTEQEILKDIEETFHILRKINMKLNPKKCTFGAEEGMFLGHVINIKGIKACMEKAEMMIKLQSPRTLKEVQSLNKKLASLNRFLSKSAKKSLPFFKTLKNYIQKSDFQWTS</sequence>
<keyword evidence="5" id="KW-1185">Reference proteome</keyword>
<evidence type="ECO:0000256" key="2">
    <source>
        <dbReference type="SAM" id="MobiDB-lite"/>
    </source>
</evidence>
<gene>
    <name evidence="4" type="ORF">Tco_0725330</name>
</gene>
<feature type="region of interest" description="Disordered" evidence="2">
    <location>
        <begin position="384"/>
        <end position="433"/>
    </location>
</feature>
<organism evidence="4 5">
    <name type="scientific">Tanacetum coccineum</name>
    <dbReference type="NCBI Taxonomy" id="301880"/>
    <lineage>
        <taxon>Eukaryota</taxon>
        <taxon>Viridiplantae</taxon>
        <taxon>Streptophyta</taxon>
        <taxon>Embryophyta</taxon>
        <taxon>Tracheophyta</taxon>
        <taxon>Spermatophyta</taxon>
        <taxon>Magnoliopsida</taxon>
        <taxon>eudicotyledons</taxon>
        <taxon>Gunneridae</taxon>
        <taxon>Pentapetalae</taxon>
        <taxon>asterids</taxon>
        <taxon>campanulids</taxon>
        <taxon>Asterales</taxon>
        <taxon>Asteraceae</taxon>
        <taxon>Asteroideae</taxon>
        <taxon>Anthemideae</taxon>
        <taxon>Anthemidinae</taxon>
        <taxon>Tanacetum</taxon>
    </lineage>
</organism>
<dbReference type="Proteomes" id="UP001151760">
    <property type="component" value="Unassembled WGS sequence"/>
</dbReference>
<dbReference type="GO" id="GO:0003964">
    <property type="term" value="F:RNA-directed DNA polymerase activity"/>
    <property type="evidence" value="ECO:0007669"/>
    <property type="project" value="UniProtKB-KW"/>
</dbReference>
<dbReference type="InterPro" id="IPR053134">
    <property type="entry name" value="RNA-dir_DNA_polymerase"/>
</dbReference>
<feature type="coiled-coil region" evidence="1">
    <location>
        <begin position="286"/>
        <end position="347"/>
    </location>
</feature>
<proteinExistence type="predicted"/>
<dbReference type="EMBL" id="BQNB010010304">
    <property type="protein sequence ID" value="GJS75449.1"/>
    <property type="molecule type" value="Genomic_DNA"/>
</dbReference>
<evidence type="ECO:0000256" key="1">
    <source>
        <dbReference type="SAM" id="Coils"/>
    </source>
</evidence>
<keyword evidence="4" id="KW-0695">RNA-directed DNA polymerase</keyword>
<dbReference type="InterPro" id="IPR043502">
    <property type="entry name" value="DNA/RNA_pol_sf"/>
</dbReference>
<feature type="compositionally biased region" description="Basic residues" evidence="2">
    <location>
        <begin position="423"/>
        <end position="433"/>
    </location>
</feature>
<dbReference type="PANTHER" id="PTHR24559:SF444">
    <property type="entry name" value="REVERSE TRANSCRIPTASE DOMAIN-CONTAINING PROTEIN"/>
    <property type="match status" value="1"/>
</dbReference>
<protein>
    <submittedName>
        <fullName evidence="4">Reverse transcriptase domain-containing protein</fullName>
    </submittedName>
</protein>
<keyword evidence="4" id="KW-0548">Nucleotidyltransferase</keyword>
<dbReference type="SUPFAM" id="SSF56672">
    <property type="entry name" value="DNA/RNA polymerases"/>
    <property type="match status" value="1"/>
</dbReference>
<dbReference type="Pfam" id="PF00078">
    <property type="entry name" value="RVT_1"/>
    <property type="match status" value="1"/>
</dbReference>